<protein>
    <submittedName>
        <fullName evidence="12">MFS transporter</fullName>
    </submittedName>
</protein>
<evidence type="ECO:0000256" key="7">
    <source>
        <dbReference type="ARBA" id="ARBA00023136"/>
    </source>
</evidence>
<evidence type="ECO:0000313" key="13">
    <source>
        <dbReference type="Proteomes" id="UP001499990"/>
    </source>
</evidence>
<feature type="transmembrane region" description="Helical" evidence="10">
    <location>
        <begin position="442"/>
        <end position="466"/>
    </location>
</feature>
<gene>
    <name evidence="12" type="ORF">GCM10020367_30650</name>
</gene>
<dbReference type="CDD" id="cd17321">
    <property type="entry name" value="MFS_MMR_MDR_like"/>
    <property type="match status" value="1"/>
</dbReference>
<feature type="transmembrane region" description="Helical" evidence="10">
    <location>
        <begin position="271"/>
        <end position="294"/>
    </location>
</feature>
<dbReference type="InterPro" id="IPR011701">
    <property type="entry name" value="MFS"/>
</dbReference>
<feature type="domain" description="Major facilitator superfamily (MFS) profile" evidence="11">
    <location>
        <begin position="15"/>
        <end position="470"/>
    </location>
</feature>
<feature type="transmembrane region" description="Helical" evidence="10">
    <location>
        <begin position="140"/>
        <end position="162"/>
    </location>
</feature>
<organism evidence="12 13">
    <name type="scientific">Streptomyces sannanensis</name>
    <dbReference type="NCBI Taxonomy" id="285536"/>
    <lineage>
        <taxon>Bacteria</taxon>
        <taxon>Bacillati</taxon>
        <taxon>Actinomycetota</taxon>
        <taxon>Actinomycetes</taxon>
        <taxon>Kitasatosporales</taxon>
        <taxon>Streptomycetaceae</taxon>
        <taxon>Streptomyces</taxon>
    </lineage>
</organism>
<name>A0ABP6SBS6_9ACTN</name>
<dbReference type="Proteomes" id="UP001499990">
    <property type="component" value="Unassembled WGS sequence"/>
</dbReference>
<evidence type="ECO:0000259" key="11">
    <source>
        <dbReference type="PROSITE" id="PS50850"/>
    </source>
</evidence>
<comment type="caution">
    <text evidence="12">The sequence shown here is derived from an EMBL/GenBank/DDBJ whole genome shotgun (WGS) entry which is preliminary data.</text>
</comment>
<evidence type="ECO:0000256" key="5">
    <source>
        <dbReference type="ARBA" id="ARBA00022692"/>
    </source>
</evidence>
<evidence type="ECO:0000256" key="2">
    <source>
        <dbReference type="ARBA" id="ARBA00008537"/>
    </source>
</evidence>
<dbReference type="PRINTS" id="PR01036">
    <property type="entry name" value="TCRTETB"/>
</dbReference>
<feature type="transmembrane region" description="Helical" evidence="10">
    <location>
        <begin position="398"/>
        <end position="422"/>
    </location>
</feature>
<feature type="transmembrane region" description="Helical" evidence="10">
    <location>
        <begin position="306"/>
        <end position="324"/>
    </location>
</feature>
<feature type="transmembrane region" description="Helical" evidence="10">
    <location>
        <begin position="81"/>
        <end position="100"/>
    </location>
</feature>
<dbReference type="NCBIfam" id="TIGR00711">
    <property type="entry name" value="efflux_EmrB"/>
    <property type="match status" value="1"/>
</dbReference>
<feature type="transmembrane region" description="Helical" evidence="10">
    <location>
        <begin position="106"/>
        <end position="128"/>
    </location>
</feature>
<dbReference type="PANTHER" id="PTHR42718">
    <property type="entry name" value="MAJOR FACILITATOR SUPERFAMILY MULTIDRUG TRANSPORTER MFSC"/>
    <property type="match status" value="1"/>
</dbReference>
<comment type="subcellular location">
    <subcellularLocation>
        <location evidence="1">Cell membrane</location>
        <topology evidence="1">Multi-pass membrane protein</topology>
    </subcellularLocation>
</comment>
<dbReference type="EMBL" id="BAAAYL010000001">
    <property type="protein sequence ID" value="GAA3372888.1"/>
    <property type="molecule type" value="Genomic_DNA"/>
</dbReference>
<keyword evidence="6 10" id="KW-1133">Transmembrane helix</keyword>
<dbReference type="InterPro" id="IPR036259">
    <property type="entry name" value="MFS_trans_sf"/>
</dbReference>
<dbReference type="InterPro" id="IPR004638">
    <property type="entry name" value="EmrB-like"/>
</dbReference>
<keyword evidence="4" id="KW-1003">Cell membrane</keyword>
<evidence type="ECO:0000313" key="12">
    <source>
        <dbReference type="EMBL" id="GAA3372888.1"/>
    </source>
</evidence>
<dbReference type="Gene3D" id="1.20.1720.10">
    <property type="entry name" value="Multidrug resistance protein D"/>
    <property type="match status" value="1"/>
</dbReference>
<feature type="transmembrane region" description="Helical" evidence="10">
    <location>
        <begin position="365"/>
        <end position="386"/>
    </location>
</feature>
<evidence type="ECO:0000256" key="4">
    <source>
        <dbReference type="ARBA" id="ARBA00022475"/>
    </source>
</evidence>
<dbReference type="SUPFAM" id="SSF103473">
    <property type="entry name" value="MFS general substrate transporter"/>
    <property type="match status" value="1"/>
</dbReference>
<keyword evidence="5 10" id="KW-0812">Transmembrane</keyword>
<reference evidence="13" key="1">
    <citation type="journal article" date="2019" name="Int. J. Syst. Evol. Microbiol.">
        <title>The Global Catalogue of Microorganisms (GCM) 10K type strain sequencing project: providing services to taxonomists for standard genome sequencing and annotation.</title>
        <authorList>
            <consortium name="The Broad Institute Genomics Platform"/>
            <consortium name="The Broad Institute Genome Sequencing Center for Infectious Disease"/>
            <person name="Wu L."/>
            <person name="Ma J."/>
        </authorList>
    </citation>
    <scope>NUCLEOTIDE SEQUENCE [LARGE SCALE GENOMIC DNA]</scope>
    <source>
        <strain evidence="13">JCM 9651</strain>
    </source>
</reference>
<keyword evidence="7 10" id="KW-0472">Membrane</keyword>
<evidence type="ECO:0000256" key="9">
    <source>
        <dbReference type="SAM" id="MobiDB-lite"/>
    </source>
</evidence>
<dbReference type="Gene3D" id="1.20.1250.20">
    <property type="entry name" value="MFS general substrate transporter like domains"/>
    <property type="match status" value="1"/>
</dbReference>
<dbReference type="Pfam" id="PF07690">
    <property type="entry name" value="MFS_1"/>
    <property type="match status" value="1"/>
</dbReference>
<evidence type="ECO:0000256" key="6">
    <source>
        <dbReference type="ARBA" id="ARBA00022989"/>
    </source>
</evidence>
<feature type="transmembrane region" description="Helical" evidence="10">
    <location>
        <begin position="168"/>
        <end position="190"/>
    </location>
</feature>
<comment type="similarity">
    <text evidence="2">Belongs to the major facilitator superfamily. EmrB family.</text>
</comment>
<feature type="transmembrane region" description="Helical" evidence="10">
    <location>
        <begin position="228"/>
        <end position="250"/>
    </location>
</feature>
<feature type="region of interest" description="Disordered" evidence="9">
    <location>
        <begin position="472"/>
        <end position="494"/>
    </location>
</feature>
<feature type="transmembrane region" description="Helical" evidence="10">
    <location>
        <begin position="51"/>
        <end position="69"/>
    </location>
</feature>
<evidence type="ECO:0000256" key="3">
    <source>
        <dbReference type="ARBA" id="ARBA00022448"/>
    </source>
</evidence>
<proteinExistence type="inferred from homology"/>
<dbReference type="InterPro" id="IPR020846">
    <property type="entry name" value="MFS_dom"/>
</dbReference>
<feature type="transmembrane region" description="Helical" evidence="10">
    <location>
        <begin position="336"/>
        <end position="353"/>
    </location>
</feature>
<keyword evidence="3" id="KW-0813">Transport</keyword>
<accession>A0ABP6SBS6</accession>
<feature type="transmembrane region" description="Helical" evidence="10">
    <location>
        <begin position="12"/>
        <end position="31"/>
    </location>
</feature>
<evidence type="ECO:0000256" key="1">
    <source>
        <dbReference type="ARBA" id="ARBA00004651"/>
    </source>
</evidence>
<sequence>MTLSASAGTNSRWLGFGVLCTGMFMVITDGTVVNVALPTLQQELEFTQDDLAWVVNAFVIPFGSLLLLSGRLGDLIGRKRMFLIGLVMFTIASALCGLSTDQASLIASRFIQGVGGALATGVILGKLVSLFSDPRELGKAFGIFGFVLTGAGSVGLVLGGFLTEALSWRWIFFINLPIGVAALVIALRVLEDDRGPGVDRRTDFLGAVLMASGLMFGIYTIAKVAEHGWISAHTLGFGAVALLLLAAFVVRESKAAHPLLPLRLFKSRQLSGANAVQGLYVASAFSMFFVGALYLQLVLGYDPLKIGLVFLPMSLVTAFVSLGFAAKLNARFGNRMMLLVGLVPVAGGLALLTRLPVDGTFLVDFLPAMLLLGAGGGLVMPALTALAMEDAPPADAGLAGGLVSTMQQFGGALGVAILAASSTSRTADLLAKGESRQEALTGGYRLAFGITVCFLLGCLAVALTVLRPRRAATANPQATGSESGEPETAAADRS</sequence>
<evidence type="ECO:0000256" key="10">
    <source>
        <dbReference type="SAM" id="Phobius"/>
    </source>
</evidence>
<evidence type="ECO:0000256" key="8">
    <source>
        <dbReference type="ARBA" id="ARBA00023251"/>
    </source>
</evidence>
<dbReference type="PANTHER" id="PTHR42718:SF9">
    <property type="entry name" value="MAJOR FACILITATOR SUPERFAMILY MULTIDRUG TRANSPORTER MFSC"/>
    <property type="match status" value="1"/>
</dbReference>
<dbReference type="RefSeq" id="WP_345037709.1">
    <property type="nucleotide sequence ID" value="NZ_BAAAYL010000001.1"/>
</dbReference>
<feature type="transmembrane region" description="Helical" evidence="10">
    <location>
        <begin position="202"/>
        <end position="222"/>
    </location>
</feature>
<dbReference type="PROSITE" id="PS50850">
    <property type="entry name" value="MFS"/>
    <property type="match status" value="1"/>
</dbReference>
<keyword evidence="13" id="KW-1185">Reference proteome</keyword>
<keyword evidence="8" id="KW-0046">Antibiotic resistance</keyword>